<dbReference type="InterPro" id="IPR053134">
    <property type="entry name" value="RNA-dir_DNA_polymerase"/>
</dbReference>
<dbReference type="Proteomes" id="UP000265515">
    <property type="component" value="Unassembled WGS sequence"/>
</dbReference>
<feature type="compositionally biased region" description="Low complexity" evidence="1">
    <location>
        <begin position="114"/>
        <end position="123"/>
    </location>
</feature>
<dbReference type="FunFam" id="3.30.70.270:FF:000003">
    <property type="entry name" value="Transposon Ty3-G Gag-Pol polyprotein"/>
    <property type="match status" value="1"/>
</dbReference>
<proteinExistence type="predicted"/>
<evidence type="ECO:0000313" key="3">
    <source>
        <dbReference type="EMBL" id="GBG83787.1"/>
    </source>
</evidence>
<dbReference type="EMBL" id="BFEA01000451">
    <property type="protein sequence ID" value="GBG83787.1"/>
    <property type="molecule type" value="Genomic_DNA"/>
</dbReference>
<dbReference type="CDD" id="cd01647">
    <property type="entry name" value="RT_LTR"/>
    <property type="match status" value="1"/>
</dbReference>
<dbReference type="Gene3D" id="3.10.10.10">
    <property type="entry name" value="HIV Type 1 Reverse Transcriptase, subunit A, domain 1"/>
    <property type="match status" value="1"/>
</dbReference>
<sequence>MENLYDLVLGTSYSHQFAHSSPDWIHNDLVLDAKDGKQYRIPLSGKSDFTPPSPVNVAILTPTQFHHILRQPDAELYIVDITDLLVCNSMHQDAELVELDPLPPEPPDPPDPSPSSSSFTPASSSHLVASLTMEAPSVPIPIPTPSTPALDVAAAEEFDNLLSSLQPSVADLFREYRDVFPPSISYSSIPPMRDIEHHIRLEPNYRIQHRAPYPLSVPEAQELKRQIDELLRQGFIKPSTSPWSAPVLFDCKKDGTLRLCLDYRGLNEYTVRNSYPMPRADDLFDRLSGHHFFTKIDLRSGYHQIRVAEEDQPKTAFRSRFRHYEFTFQTAMNTMFQNHIEDSVLVYIDDILVYSRTLEEHLFHLRTVLQRLRDHGFYAKLSKCCFAQPKVD</sequence>
<dbReference type="PANTHER" id="PTHR24559">
    <property type="entry name" value="TRANSPOSON TY3-I GAG-POL POLYPROTEIN"/>
    <property type="match status" value="1"/>
</dbReference>
<dbReference type="InterPro" id="IPR043128">
    <property type="entry name" value="Rev_trsase/Diguanyl_cyclase"/>
</dbReference>
<dbReference type="SUPFAM" id="SSF56672">
    <property type="entry name" value="DNA/RNA polymerases"/>
    <property type="match status" value="1"/>
</dbReference>
<feature type="region of interest" description="Disordered" evidence="1">
    <location>
        <begin position="98"/>
        <end position="123"/>
    </location>
</feature>
<name>A0A388LN82_CHABU</name>
<evidence type="ECO:0000256" key="1">
    <source>
        <dbReference type="SAM" id="MobiDB-lite"/>
    </source>
</evidence>
<feature type="domain" description="Reverse transcriptase" evidence="2">
    <location>
        <begin position="252"/>
        <end position="319"/>
    </location>
</feature>
<evidence type="ECO:0000259" key="2">
    <source>
        <dbReference type="Pfam" id="PF00078"/>
    </source>
</evidence>
<dbReference type="PANTHER" id="PTHR24559:SF444">
    <property type="entry name" value="REVERSE TRANSCRIPTASE DOMAIN-CONTAINING PROTEIN"/>
    <property type="match status" value="1"/>
</dbReference>
<reference evidence="3 4" key="1">
    <citation type="journal article" date="2018" name="Cell">
        <title>The Chara Genome: Secondary Complexity and Implications for Plant Terrestrialization.</title>
        <authorList>
            <person name="Nishiyama T."/>
            <person name="Sakayama H."/>
            <person name="Vries J.D."/>
            <person name="Buschmann H."/>
            <person name="Saint-Marcoux D."/>
            <person name="Ullrich K.K."/>
            <person name="Haas F.B."/>
            <person name="Vanderstraeten L."/>
            <person name="Becker D."/>
            <person name="Lang D."/>
            <person name="Vosolsobe S."/>
            <person name="Rombauts S."/>
            <person name="Wilhelmsson P.K.I."/>
            <person name="Janitza P."/>
            <person name="Kern R."/>
            <person name="Heyl A."/>
            <person name="Rumpler F."/>
            <person name="Villalobos L.I.A.C."/>
            <person name="Clay J.M."/>
            <person name="Skokan R."/>
            <person name="Toyoda A."/>
            <person name="Suzuki Y."/>
            <person name="Kagoshima H."/>
            <person name="Schijlen E."/>
            <person name="Tajeshwar N."/>
            <person name="Catarino B."/>
            <person name="Hetherington A.J."/>
            <person name="Saltykova A."/>
            <person name="Bonnot C."/>
            <person name="Breuninger H."/>
            <person name="Symeonidi A."/>
            <person name="Radhakrishnan G.V."/>
            <person name="Van Nieuwerburgh F."/>
            <person name="Deforce D."/>
            <person name="Chang C."/>
            <person name="Karol K.G."/>
            <person name="Hedrich R."/>
            <person name="Ulvskov P."/>
            <person name="Glockner G."/>
            <person name="Delwiche C.F."/>
            <person name="Petrasek J."/>
            <person name="Van de Peer Y."/>
            <person name="Friml J."/>
            <person name="Beilby M."/>
            <person name="Dolan L."/>
            <person name="Kohara Y."/>
            <person name="Sugano S."/>
            <person name="Fujiyama A."/>
            <person name="Delaux P.-M."/>
            <person name="Quint M."/>
            <person name="TheiBen G."/>
            <person name="Hagemann M."/>
            <person name="Harholt J."/>
            <person name="Dunand C."/>
            <person name="Zachgo S."/>
            <person name="Langdale J."/>
            <person name="Maumus F."/>
            <person name="Straeten D.V.D."/>
            <person name="Gould S.B."/>
            <person name="Rensing S.A."/>
        </authorList>
    </citation>
    <scope>NUCLEOTIDE SEQUENCE [LARGE SCALE GENOMIC DNA]</scope>
    <source>
        <strain evidence="3 4">S276</strain>
    </source>
</reference>
<evidence type="ECO:0000313" key="4">
    <source>
        <dbReference type="Proteomes" id="UP000265515"/>
    </source>
</evidence>
<dbReference type="Gene3D" id="3.30.70.270">
    <property type="match status" value="1"/>
</dbReference>
<organism evidence="3 4">
    <name type="scientific">Chara braunii</name>
    <name type="common">Braun's stonewort</name>
    <dbReference type="NCBI Taxonomy" id="69332"/>
    <lineage>
        <taxon>Eukaryota</taxon>
        <taxon>Viridiplantae</taxon>
        <taxon>Streptophyta</taxon>
        <taxon>Charophyceae</taxon>
        <taxon>Charales</taxon>
        <taxon>Characeae</taxon>
        <taxon>Chara</taxon>
    </lineage>
</organism>
<dbReference type="AlphaFoldDB" id="A0A388LN82"/>
<dbReference type="InterPro" id="IPR043502">
    <property type="entry name" value="DNA/RNA_pol_sf"/>
</dbReference>
<keyword evidence="4" id="KW-1185">Reference proteome</keyword>
<dbReference type="InterPro" id="IPR000477">
    <property type="entry name" value="RT_dom"/>
</dbReference>
<dbReference type="Gramene" id="GBG83787">
    <property type="protein sequence ID" value="GBG83787"/>
    <property type="gene ID" value="CBR_g37587"/>
</dbReference>
<accession>A0A388LN82</accession>
<feature type="domain" description="Reverse transcriptase" evidence="2">
    <location>
        <begin position="327"/>
        <end position="390"/>
    </location>
</feature>
<dbReference type="OrthoDB" id="3863715at2759"/>
<comment type="caution">
    <text evidence="3">The sequence shown here is derived from an EMBL/GenBank/DDBJ whole genome shotgun (WGS) entry which is preliminary data.</text>
</comment>
<feature type="compositionally biased region" description="Pro residues" evidence="1">
    <location>
        <begin position="101"/>
        <end position="113"/>
    </location>
</feature>
<protein>
    <recommendedName>
        <fullName evidence="2">Reverse transcriptase domain-containing protein</fullName>
    </recommendedName>
</protein>
<gene>
    <name evidence="3" type="ORF">CBR_g37587</name>
</gene>
<dbReference type="Pfam" id="PF00078">
    <property type="entry name" value="RVT_1"/>
    <property type="match status" value="2"/>
</dbReference>